<evidence type="ECO:0000259" key="1">
    <source>
        <dbReference type="Pfam" id="PF01408"/>
    </source>
</evidence>
<dbReference type="GO" id="GO:0000166">
    <property type="term" value="F:nucleotide binding"/>
    <property type="evidence" value="ECO:0007669"/>
    <property type="project" value="InterPro"/>
</dbReference>
<dbReference type="AlphaFoldDB" id="A0A366EWF6"/>
<sequence>MKIGVIGVGKMGEKHINALLELKDQVTLQGIFDNDINKSQVISEKYKIKSFPTMIDLVRSVDAISLCVPTKYHYELANLCLDEHVHLLIEKPITANSSDAEKIVEKAQSKNLIVQVGHIELYNPTFRLLMELLKHEDIYSINFNRLNPAAVRMDFPEVVSDLMIHDVYLLEEITKGDTIKEIYSIRSPKNTPHGNDHVTSILTLQSGLICTLTASYLSKYKKRQIEIITNHSYFDVDLINHTIKTIQVSSHYPEIEDIVSQNKVSTINISAPEYDPLQMQLLDFIQNVKIQKQPKVTAEDGMISLSIIERILAYLN</sequence>
<feature type="domain" description="Gfo/Idh/MocA-like oxidoreductase N-terminal" evidence="1">
    <location>
        <begin position="1"/>
        <end position="118"/>
    </location>
</feature>
<reference evidence="2 3" key="1">
    <citation type="submission" date="2018-06" db="EMBL/GenBank/DDBJ databases">
        <title>Freshwater and sediment microbial communities from various areas in North America, analyzing microbe dynamics in response to fracking.</title>
        <authorList>
            <person name="Lamendella R."/>
        </authorList>
    </citation>
    <scope>NUCLEOTIDE SEQUENCE [LARGE SCALE GENOMIC DNA]</scope>
    <source>
        <strain evidence="2 3">97B</strain>
    </source>
</reference>
<dbReference type="RefSeq" id="WP_113968145.1">
    <property type="nucleotide sequence ID" value="NZ_QNRJ01000002.1"/>
</dbReference>
<dbReference type="EMBL" id="QNRJ01000002">
    <property type="protein sequence ID" value="RBP06732.1"/>
    <property type="molecule type" value="Genomic_DNA"/>
</dbReference>
<evidence type="ECO:0000313" key="3">
    <source>
        <dbReference type="Proteomes" id="UP000252118"/>
    </source>
</evidence>
<evidence type="ECO:0000313" key="2">
    <source>
        <dbReference type="EMBL" id="RBP06732.1"/>
    </source>
</evidence>
<dbReference type="OrthoDB" id="9815825at2"/>
<organism evidence="2 3">
    <name type="scientific">Rossellomorea aquimaris</name>
    <dbReference type="NCBI Taxonomy" id="189382"/>
    <lineage>
        <taxon>Bacteria</taxon>
        <taxon>Bacillati</taxon>
        <taxon>Bacillota</taxon>
        <taxon>Bacilli</taxon>
        <taxon>Bacillales</taxon>
        <taxon>Bacillaceae</taxon>
        <taxon>Rossellomorea</taxon>
    </lineage>
</organism>
<dbReference type="Gene3D" id="3.30.360.10">
    <property type="entry name" value="Dihydrodipicolinate Reductase, domain 2"/>
    <property type="match status" value="1"/>
</dbReference>
<protein>
    <submittedName>
        <fullName evidence="2">Putative dehydrogenase</fullName>
    </submittedName>
</protein>
<comment type="caution">
    <text evidence="2">The sequence shown here is derived from an EMBL/GenBank/DDBJ whole genome shotgun (WGS) entry which is preliminary data.</text>
</comment>
<dbReference type="InterPro" id="IPR036291">
    <property type="entry name" value="NAD(P)-bd_dom_sf"/>
</dbReference>
<dbReference type="SUPFAM" id="SSF55347">
    <property type="entry name" value="Glyceraldehyde-3-phosphate dehydrogenase-like, C-terminal domain"/>
    <property type="match status" value="1"/>
</dbReference>
<name>A0A366EWF6_9BACI</name>
<dbReference type="Pfam" id="PF01408">
    <property type="entry name" value="GFO_IDH_MocA"/>
    <property type="match status" value="1"/>
</dbReference>
<accession>A0A366EWF6</accession>
<dbReference type="Proteomes" id="UP000252118">
    <property type="component" value="Unassembled WGS sequence"/>
</dbReference>
<dbReference type="PANTHER" id="PTHR43377">
    <property type="entry name" value="BILIVERDIN REDUCTASE A"/>
    <property type="match status" value="1"/>
</dbReference>
<dbReference type="InterPro" id="IPR000683">
    <property type="entry name" value="Gfo/Idh/MocA-like_OxRdtase_N"/>
</dbReference>
<dbReference type="PANTHER" id="PTHR43377:SF1">
    <property type="entry name" value="BILIVERDIN REDUCTASE A"/>
    <property type="match status" value="1"/>
</dbReference>
<dbReference type="Gene3D" id="3.40.50.720">
    <property type="entry name" value="NAD(P)-binding Rossmann-like Domain"/>
    <property type="match status" value="1"/>
</dbReference>
<dbReference type="InterPro" id="IPR051450">
    <property type="entry name" value="Gfo/Idh/MocA_Oxidoreductases"/>
</dbReference>
<proteinExistence type="predicted"/>
<gene>
    <name evidence="2" type="ORF">DET59_102115</name>
</gene>
<dbReference type="SUPFAM" id="SSF51735">
    <property type="entry name" value="NAD(P)-binding Rossmann-fold domains"/>
    <property type="match status" value="1"/>
</dbReference>